<feature type="binding site" evidence="10">
    <location>
        <position position="180"/>
    </location>
    <ligand>
        <name>Mn(2+)</name>
        <dbReference type="ChEBI" id="CHEBI:29035"/>
    </ligand>
</feature>
<dbReference type="GO" id="GO:0016787">
    <property type="term" value="F:hydrolase activity"/>
    <property type="evidence" value="ECO:0007669"/>
    <property type="project" value="UniProtKB-KW"/>
</dbReference>
<accession>A0A5B8U6H9</accession>
<evidence type="ECO:0000256" key="10">
    <source>
        <dbReference type="HAMAP-Rule" id="MF_01470"/>
    </source>
</evidence>
<evidence type="ECO:0000256" key="5">
    <source>
        <dbReference type="ARBA" id="ARBA00022842"/>
    </source>
</evidence>
<organism evidence="12 13">
    <name type="scientific">Baekduia soli</name>
    <dbReference type="NCBI Taxonomy" id="496014"/>
    <lineage>
        <taxon>Bacteria</taxon>
        <taxon>Bacillati</taxon>
        <taxon>Actinomycetota</taxon>
        <taxon>Thermoleophilia</taxon>
        <taxon>Solirubrobacterales</taxon>
        <taxon>Baekduiaceae</taxon>
        <taxon>Baekduia</taxon>
    </lineage>
</organism>
<evidence type="ECO:0000256" key="11">
    <source>
        <dbReference type="SAM" id="MobiDB-lite"/>
    </source>
</evidence>
<reference evidence="12 13" key="1">
    <citation type="journal article" date="2018" name="J. Microbiol.">
        <title>Baekduia soli gen. nov., sp. nov., a novel bacterium isolated from the soil of Baekdu Mountain and proposal of a novel family name, Baekduiaceae fam. nov.</title>
        <authorList>
            <person name="An D.S."/>
            <person name="Siddiqi M.Z."/>
            <person name="Kim K.H."/>
            <person name="Yu H.S."/>
            <person name="Im W.T."/>
        </authorList>
    </citation>
    <scope>NUCLEOTIDE SEQUENCE [LARGE SCALE GENOMIC DNA]</scope>
    <source>
        <strain evidence="12 13">BR7-21</strain>
    </source>
</reference>
<dbReference type="PANTHER" id="PTHR34353:SF2">
    <property type="entry name" value="CRISPR-ASSOCIATED ENDONUCLEASE CAS1 1"/>
    <property type="match status" value="1"/>
</dbReference>
<evidence type="ECO:0000256" key="8">
    <source>
        <dbReference type="ARBA" id="ARBA00023211"/>
    </source>
</evidence>
<dbReference type="Gene3D" id="1.20.120.920">
    <property type="entry name" value="CRISPR-associated endonuclease Cas1, C-terminal domain"/>
    <property type="match status" value="1"/>
</dbReference>
<dbReference type="GO" id="GO:0043571">
    <property type="term" value="P:maintenance of CRISPR repeat elements"/>
    <property type="evidence" value="ECO:0007669"/>
    <property type="project" value="UniProtKB-UniRule"/>
</dbReference>
<evidence type="ECO:0000256" key="4">
    <source>
        <dbReference type="ARBA" id="ARBA00022801"/>
    </source>
</evidence>
<dbReference type="InterPro" id="IPR042206">
    <property type="entry name" value="CRISPR-assoc_Cas1_C"/>
</dbReference>
<dbReference type="AlphaFoldDB" id="A0A5B8U6H9"/>
<evidence type="ECO:0000256" key="7">
    <source>
        <dbReference type="ARBA" id="ARBA00023125"/>
    </source>
</evidence>
<evidence type="ECO:0000256" key="9">
    <source>
        <dbReference type="ARBA" id="ARBA00038592"/>
    </source>
</evidence>
<dbReference type="PANTHER" id="PTHR34353">
    <property type="entry name" value="CRISPR-ASSOCIATED ENDONUCLEASE CAS1 1"/>
    <property type="match status" value="1"/>
</dbReference>
<dbReference type="InterPro" id="IPR002729">
    <property type="entry name" value="CRISPR-assoc_Cas1"/>
</dbReference>
<dbReference type="NCBIfam" id="TIGR00287">
    <property type="entry name" value="cas1"/>
    <property type="match status" value="1"/>
</dbReference>
<dbReference type="KEGG" id="bsol:FSW04_13845"/>
<dbReference type="EC" id="3.1.-.-" evidence="10"/>
<dbReference type="CDD" id="cd09634">
    <property type="entry name" value="Cas1_I-II-III"/>
    <property type="match status" value="1"/>
</dbReference>
<keyword evidence="2 10" id="KW-0479">Metal-binding</keyword>
<dbReference type="InterPro" id="IPR050646">
    <property type="entry name" value="Cas1"/>
</dbReference>
<dbReference type="EMBL" id="CP042430">
    <property type="protein sequence ID" value="QEC48541.1"/>
    <property type="molecule type" value="Genomic_DNA"/>
</dbReference>
<comment type="similarity">
    <text evidence="10">Belongs to the CRISPR-associated endonuclease Cas1 family.</text>
</comment>
<dbReference type="GO" id="GO:0046872">
    <property type="term" value="F:metal ion binding"/>
    <property type="evidence" value="ECO:0007669"/>
    <property type="project" value="UniProtKB-UniRule"/>
</dbReference>
<dbReference type="Pfam" id="PF01867">
    <property type="entry name" value="Cas_Cas1"/>
    <property type="match status" value="1"/>
</dbReference>
<gene>
    <name evidence="10 12" type="primary">cas1</name>
    <name evidence="12" type="ORF">FSW04_13845</name>
</gene>
<dbReference type="GO" id="GO:0051607">
    <property type="term" value="P:defense response to virus"/>
    <property type="evidence" value="ECO:0007669"/>
    <property type="project" value="UniProtKB-UniRule"/>
</dbReference>
<keyword evidence="13" id="KW-1185">Reference proteome</keyword>
<feature type="region of interest" description="Disordered" evidence="11">
    <location>
        <begin position="360"/>
        <end position="382"/>
    </location>
</feature>
<keyword evidence="7 10" id="KW-0238">DNA-binding</keyword>
<sequence>MDGDTPPTERPEHGVIVAAGYGLRLYVRGGHLIVHDGVGRQHRTRRYHRAISKLRRVVVIGHDGYITLEAMRWIRDIGAAFVQVDRDANLIALSAPARHHESALRRAQVLAGEQRTGRQATVDLLRAKLELQAQIAERLSRLKATVRIKDAHPITVAAAIRESAESMHADLSYAVLRQLESAAGRNYWQTWARVSVEFDPGWDKRIPDHWREAGPRTSAAENKGRGRKATTPVHAMLNYTYAILETEATIAAHKLGFDPSLGLMHTDKRYRGSLATDLMEPARPAADLLVLDFLECQPLRRGDVRETREGVVRIGAPLARQLAAHSSSLLAAVAPHAEQLARTLLGRSDHPTPLTRRRHAAAIAQTRSDTRTATRSEGSIQT</sequence>
<dbReference type="HAMAP" id="MF_01470">
    <property type="entry name" value="Cas1"/>
    <property type="match status" value="1"/>
</dbReference>
<keyword evidence="4 10" id="KW-0378">Hydrolase</keyword>
<dbReference type="Proteomes" id="UP000321805">
    <property type="component" value="Chromosome"/>
</dbReference>
<feature type="binding site" evidence="10">
    <location>
        <position position="265"/>
    </location>
    <ligand>
        <name>Mn(2+)</name>
        <dbReference type="ChEBI" id="CHEBI:29035"/>
    </ligand>
</feature>
<evidence type="ECO:0000256" key="3">
    <source>
        <dbReference type="ARBA" id="ARBA00022759"/>
    </source>
</evidence>
<proteinExistence type="inferred from homology"/>
<protein>
    <recommendedName>
        <fullName evidence="10">CRISPR-associated endonuclease Cas1</fullName>
        <ecNumber evidence="10">3.1.-.-</ecNumber>
    </recommendedName>
</protein>
<comment type="subunit">
    <text evidence="9 10">Homodimer, forms a heterotetramer with a Cas2 homodimer.</text>
</comment>
<keyword evidence="8 10" id="KW-0464">Manganese</keyword>
<name>A0A5B8U6H9_9ACTN</name>
<evidence type="ECO:0000313" key="13">
    <source>
        <dbReference type="Proteomes" id="UP000321805"/>
    </source>
</evidence>
<dbReference type="RefSeq" id="WP_146920199.1">
    <property type="nucleotide sequence ID" value="NZ_CP042430.1"/>
</dbReference>
<dbReference type="GO" id="GO:0003677">
    <property type="term" value="F:DNA binding"/>
    <property type="evidence" value="ECO:0007669"/>
    <property type="project" value="UniProtKB-KW"/>
</dbReference>
<keyword evidence="1 10" id="KW-0540">Nuclease</keyword>
<evidence type="ECO:0000256" key="2">
    <source>
        <dbReference type="ARBA" id="ARBA00022723"/>
    </source>
</evidence>
<feature type="binding site" evidence="10">
    <location>
        <position position="280"/>
    </location>
    <ligand>
        <name>Mn(2+)</name>
        <dbReference type="ChEBI" id="CHEBI:29035"/>
    </ligand>
</feature>
<keyword evidence="3 10" id="KW-0255">Endonuclease</keyword>
<dbReference type="GO" id="GO:0004519">
    <property type="term" value="F:endonuclease activity"/>
    <property type="evidence" value="ECO:0007669"/>
    <property type="project" value="UniProtKB-UniRule"/>
</dbReference>
<dbReference type="OrthoDB" id="1550386at2"/>
<evidence type="ECO:0000256" key="1">
    <source>
        <dbReference type="ARBA" id="ARBA00022722"/>
    </source>
</evidence>
<keyword evidence="5 10" id="KW-0460">Magnesium</keyword>
<comment type="cofactor">
    <cofactor evidence="10">
        <name>Mg(2+)</name>
        <dbReference type="ChEBI" id="CHEBI:18420"/>
    </cofactor>
    <cofactor evidence="10">
        <name>Mn(2+)</name>
        <dbReference type="ChEBI" id="CHEBI:29035"/>
    </cofactor>
</comment>
<keyword evidence="6 10" id="KW-0051">Antiviral defense</keyword>
<evidence type="ECO:0000256" key="6">
    <source>
        <dbReference type="ARBA" id="ARBA00023118"/>
    </source>
</evidence>
<evidence type="ECO:0000313" key="12">
    <source>
        <dbReference type="EMBL" id="QEC48541.1"/>
    </source>
</evidence>
<comment type="function">
    <text evidence="10">CRISPR (clustered regularly interspaced short palindromic repeat), is an adaptive immune system that provides protection against mobile genetic elements (viruses, transposable elements and conjugative plasmids). CRISPR clusters contain spacers, sequences complementary to antecedent mobile elements, and target invading nucleic acids. CRISPR clusters are transcribed and processed into CRISPR RNA (crRNA). Acts as a dsDNA endonuclease. Involved in the integration of spacer DNA into the CRISPR cassette.</text>
</comment>